<gene>
    <name evidence="10" type="ORF">HFQ13_06300</name>
</gene>
<dbReference type="GO" id="GO:0005886">
    <property type="term" value="C:plasma membrane"/>
    <property type="evidence" value="ECO:0007669"/>
    <property type="project" value="UniProtKB-SubCell"/>
</dbReference>
<comment type="caution">
    <text evidence="10">The sequence shown here is derived from an EMBL/GenBank/DDBJ whole genome shotgun (WGS) entry which is preliminary data.</text>
</comment>
<dbReference type="AlphaFoldDB" id="A0AAE2YPW9"/>
<dbReference type="InterPro" id="IPR007272">
    <property type="entry name" value="Sulf_transp_TsuA/YedE"/>
</dbReference>
<dbReference type="PANTHER" id="PTHR30574">
    <property type="entry name" value="INNER MEMBRANE PROTEIN YEDE"/>
    <property type="match status" value="1"/>
</dbReference>
<dbReference type="PANTHER" id="PTHR30574:SF1">
    <property type="entry name" value="SULPHUR TRANSPORT DOMAIN-CONTAINING PROTEIN"/>
    <property type="match status" value="1"/>
</dbReference>
<reference evidence="10" key="1">
    <citation type="journal article" date="2021" name="ISME J.">
        <title>Genomic evolution of the class Acidithiobacillia: deep-branching Proteobacteria living in extreme acidic conditions.</title>
        <authorList>
            <person name="Moya-Beltran A."/>
            <person name="Beard S."/>
            <person name="Rojas-Villalobos C."/>
            <person name="Issotta F."/>
            <person name="Gallardo Y."/>
            <person name="Ulloa R."/>
            <person name="Giaveno A."/>
            <person name="Degli Esposti M."/>
            <person name="Johnson D.B."/>
            <person name="Quatrini R."/>
        </authorList>
    </citation>
    <scope>NUCLEOTIDE SEQUENCE</scope>
    <source>
        <strain evidence="10">VAN18-1</strain>
    </source>
</reference>
<accession>A0AAE2YPW9</accession>
<name>A0AAE2YPW9_9PROT</name>
<keyword evidence="11" id="KW-1185">Reference proteome</keyword>
<proteinExistence type="inferred from homology"/>
<evidence type="ECO:0000256" key="6">
    <source>
        <dbReference type="ARBA" id="ARBA00022989"/>
    </source>
</evidence>
<evidence type="ECO:0000256" key="9">
    <source>
        <dbReference type="SAM" id="Phobius"/>
    </source>
</evidence>
<feature type="transmembrane region" description="Helical" evidence="9">
    <location>
        <begin position="12"/>
        <end position="31"/>
    </location>
</feature>
<keyword evidence="3" id="KW-1003">Cell membrane</keyword>
<evidence type="ECO:0000256" key="5">
    <source>
        <dbReference type="ARBA" id="ARBA00022692"/>
    </source>
</evidence>
<keyword evidence="5 9" id="KW-0812">Transmembrane</keyword>
<evidence type="ECO:0000256" key="4">
    <source>
        <dbReference type="ARBA" id="ARBA00022519"/>
    </source>
</evidence>
<protein>
    <submittedName>
        <fullName evidence="10">YeeE/YedE family protein</fullName>
    </submittedName>
</protein>
<evidence type="ECO:0000256" key="7">
    <source>
        <dbReference type="ARBA" id="ARBA00023136"/>
    </source>
</evidence>
<evidence type="ECO:0000256" key="2">
    <source>
        <dbReference type="ARBA" id="ARBA00022448"/>
    </source>
</evidence>
<evidence type="ECO:0000256" key="3">
    <source>
        <dbReference type="ARBA" id="ARBA00022475"/>
    </source>
</evidence>
<organism evidence="10 11">
    <name type="scientific">Igneacidithiobacillus copahuensis</name>
    <dbReference type="NCBI Taxonomy" id="2724909"/>
    <lineage>
        <taxon>Bacteria</taxon>
        <taxon>Pseudomonadati</taxon>
        <taxon>Pseudomonadota</taxon>
        <taxon>Acidithiobacillia</taxon>
        <taxon>Acidithiobacillales</taxon>
        <taxon>Acidithiobacillaceae</taxon>
        <taxon>Igneacidithiobacillus</taxon>
    </lineage>
</organism>
<dbReference type="EMBL" id="JAAXYO010000084">
    <property type="protein sequence ID" value="MBU2787815.1"/>
    <property type="molecule type" value="Genomic_DNA"/>
</dbReference>
<comment type="subcellular location">
    <subcellularLocation>
        <location evidence="1">Cell inner membrane</location>
        <topology evidence="1">Multi-pass membrane protein</topology>
    </subcellularLocation>
</comment>
<evidence type="ECO:0000313" key="11">
    <source>
        <dbReference type="Proteomes" id="UP001197378"/>
    </source>
</evidence>
<evidence type="ECO:0000256" key="1">
    <source>
        <dbReference type="ARBA" id="ARBA00004429"/>
    </source>
</evidence>
<dbReference type="RefSeq" id="WP_215873136.1">
    <property type="nucleotide sequence ID" value="NZ_JAAXYO010000084.1"/>
</dbReference>
<evidence type="ECO:0000313" key="10">
    <source>
        <dbReference type="EMBL" id="MBU2787815.1"/>
    </source>
</evidence>
<comment type="similarity">
    <text evidence="8">Belongs to the TsuA/YedE (TC 9.B.102) family.</text>
</comment>
<keyword evidence="4" id="KW-0997">Cell inner membrane</keyword>
<keyword evidence="7 9" id="KW-0472">Membrane</keyword>
<dbReference type="Pfam" id="PF04143">
    <property type="entry name" value="Sulf_transp"/>
    <property type="match status" value="1"/>
</dbReference>
<feature type="transmembrane region" description="Helical" evidence="9">
    <location>
        <begin position="83"/>
        <end position="101"/>
    </location>
</feature>
<keyword evidence="6 9" id="KW-1133">Transmembrane helix</keyword>
<feature type="transmembrane region" description="Helical" evidence="9">
    <location>
        <begin position="52"/>
        <end position="77"/>
    </location>
</feature>
<evidence type="ECO:0000256" key="8">
    <source>
        <dbReference type="ARBA" id="ARBA00035655"/>
    </source>
</evidence>
<feature type="transmembrane region" description="Helical" evidence="9">
    <location>
        <begin position="122"/>
        <end position="141"/>
    </location>
</feature>
<sequence length="142" mass="14271">MFTDLVSFQPWVSLFGGALIGLAAVLLLAINGKIAGISGIVGGLLKPSSGDVGWRLAFIAGLLASPLLLAATGFSLGKGEIDLDLGAVLLGGLLVGFGARLGSGCTSGHGVIGLARLSRRSVAATISFMAAGFLMVSLIHFF</sequence>
<dbReference type="Proteomes" id="UP001197378">
    <property type="component" value="Unassembled WGS sequence"/>
</dbReference>
<keyword evidence="2" id="KW-0813">Transport</keyword>